<dbReference type="AlphaFoldDB" id="A0A9N7UYC0"/>
<dbReference type="Proteomes" id="UP001153269">
    <property type="component" value="Unassembled WGS sequence"/>
</dbReference>
<evidence type="ECO:0000313" key="2">
    <source>
        <dbReference type="Proteomes" id="UP001153269"/>
    </source>
</evidence>
<reference evidence="1" key="1">
    <citation type="submission" date="2020-03" db="EMBL/GenBank/DDBJ databases">
        <authorList>
            <person name="Weist P."/>
        </authorList>
    </citation>
    <scope>NUCLEOTIDE SEQUENCE</scope>
</reference>
<comment type="caution">
    <text evidence="1">The sequence shown here is derived from an EMBL/GenBank/DDBJ whole genome shotgun (WGS) entry which is preliminary data.</text>
</comment>
<keyword evidence="2" id="KW-1185">Reference proteome</keyword>
<gene>
    <name evidence="1" type="ORF">PLEPLA_LOCUS26567</name>
</gene>
<accession>A0A9N7UYC0</accession>
<evidence type="ECO:0000313" key="1">
    <source>
        <dbReference type="EMBL" id="CAB1438683.1"/>
    </source>
</evidence>
<sequence>MRLRAVNQNSALCHGSASRSTAACCGHTEAEETDGWTDTSCRENLHLRPPAAGELVETLPPPPSRCGSNPPFGECPPTDTVPVCQLASCLVKELLLNNRSQSQNLDTRPDPLDVCI</sequence>
<proteinExistence type="predicted"/>
<name>A0A9N7UYC0_PLEPL</name>
<dbReference type="EMBL" id="CADEAL010002190">
    <property type="protein sequence ID" value="CAB1438683.1"/>
    <property type="molecule type" value="Genomic_DNA"/>
</dbReference>
<organism evidence="1 2">
    <name type="scientific">Pleuronectes platessa</name>
    <name type="common">European plaice</name>
    <dbReference type="NCBI Taxonomy" id="8262"/>
    <lineage>
        <taxon>Eukaryota</taxon>
        <taxon>Metazoa</taxon>
        <taxon>Chordata</taxon>
        <taxon>Craniata</taxon>
        <taxon>Vertebrata</taxon>
        <taxon>Euteleostomi</taxon>
        <taxon>Actinopterygii</taxon>
        <taxon>Neopterygii</taxon>
        <taxon>Teleostei</taxon>
        <taxon>Neoteleostei</taxon>
        <taxon>Acanthomorphata</taxon>
        <taxon>Carangaria</taxon>
        <taxon>Pleuronectiformes</taxon>
        <taxon>Pleuronectoidei</taxon>
        <taxon>Pleuronectidae</taxon>
        <taxon>Pleuronectes</taxon>
    </lineage>
</organism>
<protein>
    <submittedName>
        <fullName evidence="1">Uncharacterized protein</fullName>
    </submittedName>
</protein>